<feature type="domain" description="Zn(2)-C6 fungal-type" evidence="3">
    <location>
        <begin position="21"/>
        <end position="51"/>
    </location>
</feature>
<protein>
    <recommendedName>
        <fullName evidence="3">Zn(2)-C6 fungal-type domain-containing protein</fullName>
    </recommendedName>
</protein>
<dbReference type="PROSITE" id="PS50048">
    <property type="entry name" value="ZN2_CY6_FUNGAL_2"/>
    <property type="match status" value="1"/>
</dbReference>
<keyword evidence="1" id="KW-0539">Nucleus</keyword>
<dbReference type="GO" id="GO:0001228">
    <property type="term" value="F:DNA-binding transcription activator activity, RNA polymerase II-specific"/>
    <property type="evidence" value="ECO:0007669"/>
    <property type="project" value="TreeGrafter"/>
</dbReference>
<sequence length="402" mass="45104">MQLPPIVPMSTRKAHTKTRSGCIQCKQKHVKCDEARPSCGACTRWKVPCVFKVNPNRSRAKASTKVAVSSPNEVQNLSPSTVETRSPSTTVTPTAQPEPQRENMTMWEFELLHHYITKVTKSFLLPPFLQKFLCEDAVTQATQHDFLFHITIMTSCLHLALTKSPCFTQAHHDFILGGCSDAMAQFRKEAENIDESNWRAVRPFAFLMSIYTLSLPLLGDAPKSPEAILDEIIRVLNLLRGVKDFISLTEKMNVEYEESKANYEALRITSLSNSEEELSIEQIVANLVGQVRASEDDIHTRHENLKAIDGLRRASDLSFILSLRPIIWPCTVEPGFCALLEQRNSTAMVILAHYAVVLDQCKSLWWCADLGSQVIAAAKALLPNDVLGAIAYPLERIKMRQV</sequence>
<dbReference type="SMART" id="SM00066">
    <property type="entry name" value="GAL4"/>
    <property type="match status" value="1"/>
</dbReference>
<dbReference type="SUPFAM" id="SSF57701">
    <property type="entry name" value="Zn2/Cys6 DNA-binding domain"/>
    <property type="match status" value="1"/>
</dbReference>
<dbReference type="EMBL" id="LN649229">
    <property type="protein sequence ID" value="CEI67612.1"/>
    <property type="molecule type" value="Genomic_DNA"/>
</dbReference>
<feature type="region of interest" description="Disordered" evidence="2">
    <location>
        <begin position="62"/>
        <end position="99"/>
    </location>
</feature>
<organism evidence="4 5">
    <name type="scientific">Fusarium venenatum</name>
    <dbReference type="NCBI Taxonomy" id="56646"/>
    <lineage>
        <taxon>Eukaryota</taxon>
        <taxon>Fungi</taxon>
        <taxon>Dikarya</taxon>
        <taxon>Ascomycota</taxon>
        <taxon>Pezizomycotina</taxon>
        <taxon>Sordariomycetes</taxon>
        <taxon>Hypocreomycetidae</taxon>
        <taxon>Hypocreales</taxon>
        <taxon>Nectriaceae</taxon>
        <taxon>Fusarium</taxon>
    </lineage>
</organism>
<dbReference type="AlphaFoldDB" id="A0A2L2T9K5"/>
<dbReference type="CDD" id="cd00067">
    <property type="entry name" value="GAL4"/>
    <property type="match status" value="1"/>
</dbReference>
<evidence type="ECO:0000259" key="3">
    <source>
        <dbReference type="PROSITE" id="PS50048"/>
    </source>
</evidence>
<dbReference type="InterPro" id="IPR053157">
    <property type="entry name" value="Sterol_Uptake_Regulator"/>
</dbReference>
<name>A0A2L2T9K5_9HYPO</name>
<reference evidence="5" key="1">
    <citation type="submission" date="2014-10" db="EMBL/GenBank/DDBJ databases">
        <authorList>
            <person name="King R."/>
        </authorList>
    </citation>
    <scope>NUCLEOTIDE SEQUENCE [LARGE SCALE GENOMIC DNA]</scope>
    <source>
        <strain evidence="5">A3/5</strain>
    </source>
</reference>
<dbReference type="Proteomes" id="UP000245910">
    <property type="component" value="Chromosome I"/>
</dbReference>
<dbReference type="Gene3D" id="4.10.240.10">
    <property type="entry name" value="Zn(2)-C6 fungal-type DNA-binding domain"/>
    <property type="match status" value="1"/>
</dbReference>
<proteinExistence type="predicted"/>
<dbReference type="GO" id="GO:0008270">
    <property type="term" value="F:zinc ion binding"/>
    <property type="evidence" value="ECO:0007669"/>
    <property type="project" value="InterPro"/>
</dbReference>
<evidence type="ECO:0000256" key="1">
    <source>
        <dbReference type="ARBA" id="ARBA00023242"/>
    </source>
</evidence>
<evidence type="ECO:0000256" key="2">
    <source>
        <dbReference type="SAM" id="MobiDB-lite"/>
    </source>
</evidence>
<dbReference type="InterPro" id="IPR036864">
    <property type="entry name" value="Zn2-C6_fun-type_DNA-bd_sf"/>
</dbReference>
<evidence type="ECO:0000313" key="5">
    <source>
        <dbReference type="Proteomes" id="UP000245910"/>
    </source>
</evidence>
<dbReference type="PANTHER" id="PTHR47784">
    <property type="entry name" value="STEROL UPTAKE CONTROL PROTEIN 2"/>
    <property type="match status" value="1"/>
</dbReference>
<dbReference type="PROSITE" id="PS00463">
    <property type="entry name" value="ZN2_CY6_FUNGAL_1"/>
    <property type="match status" value="1"/>
</dbReference>
<dbReference type="Pfam" id="PF00172">
    <property type="entry name" value="Zn_clus"/>
    <property type="match status" value="1"/>
</dbReference>
<dbReference type="PANTHER" id="PTHR47784:SF13">
    <property type="entry name" value="ZN(II)2CYS6 TRANSCRIPTION FACTOR (EUROFUNG)"/>
    <property type="match status" value="1"/>
</dbReference>
<dbReference type="STRING" id="56646.A0A2L2T9K5"/>
<accession>A0A2L2T9K5</accession>
<keyword evidence="5" id="KW-1185">Reference proteome</keyword>
<feature type="compositionally biased region" description="Polar residues" evidence="2">
    <location>
        <begin position="66"/>
        <end position="97"/>
    </location>
</feature>
<dbReference type="InterPro" id="IPR001138">
    <property type="entry name" value="Zn2Cys6_DnaBD"/>
</dbReference>
<evidence type="ECO:0000313" key="4">
    <source>
        <dbReference type="EMBL" id="CEI67612.1"/>
    </source>
</evidence>